<feature type="non-terminal residue" evidence="2">
    <location>
        <position position="1"/>
    </location>
</feature>
<reference evidence="2 3" key="1">
    <citation type="journal article" date="2013" name="Curr. Biol.">
        <title>The Genome of the Foraminiferan Reticulomyxa filosa.</title>
        <authorList>
            <person name="Glockner G."/>
            <person name="Hulsmann N."/>
            <person name="Schleicher M."/>
            <person name="Noegel A.A."/>
            <person name="Eichinger L."/>
            <person name="Gallinger C."/>
            <person name="Pawlowski J."/>
            <person name="Sierra R."/>
            <person name="Euteneuer U."/>
            <person name="Pillet L."/>
            <person name="Moustafa A."/>
            <person name="Platzer M."/>
            <person name="Groth M."/>
            <person name="Szafranski K."/>
            <person name="Schliwa M."/>
        </authorList>
    </citation>
    <scope>NUCLEOTIDE SEQUENCE [LARGE SCALE GENOMIC DNA]</scope>
</reference>
<dbReference type="AlphaFoldDB" id="X6LFX8"/>
<protein>
    <submittedName>
        <fullName evidence="2">Uncharacterized protein</fullName>
    </submittedName>
</protein>
<gene>
    <name evidence="2" type="ORF">RFI_37171</name>
</gene>
<sequence length="272" mass="30178">LKKENEIQDKVQHKTATTATNDENKQDICIIRGAIEEAGAQLQNYCHQRRAKSFLCHVKLQYINEDHSSTAATHANADAHASSSTETSLTWSAANLFGYAVHEQLCRGDFAVLRPALSRLTLSKSTITRATITIAFSLNAESDNDSKTDDDNKDEDDNSDDRNGNGNDDASNEEEKMKRRANSPHGQQQFGCRQSCCSITVGDQASSNKSEIEEEDSLIKSILIPQRAKVVFYMCVRLDGQIKRERQCVSANWSACERLVCDTKLAAALFVI</sequence>
<feature type="region of interest" description="Disordered" evidence="1">
    <location>
        <begin position="141"/>
        <end position="190"/>
    </location>
</feature>
<evidence type="ECO:0000256" key="1">
    <source>
        <dbReference type="SAM" id="MobiDB-lite"/>
    </source>
</evidence>
<name>X6LFX8_RETFI</name>
<organism evidence="2 3">
    <name type="scientific">Reticulomyxa filosa</name>
    <dbReference type="NCBI Taxonomy" id="46433"/>
    <lineage>
        <taxon>Eukaryota</taxon>
        <taxon>Sar</taxon>
        <taxon>Rhizaria</taxon>
        <taxon>Retaria</taxon>
        <taxon>Foraminifera</taxon>
        <taxon>Monothalamids</taxon>
        <taxon>Reticulomyxidae</taxon>
        <taxon>Reticulomyxa</taxon>
    </lineage>
</organism>
<dbReference type="Proteomes" id="UP000023152">
    <property type="component" value="Unassembled WGS sequence"/>
</dbReference>
<evidence type="ECO:0000313" key="2">
    <source>
        <dbReference type="EMBL" id="ETO00276.1"/>
    </source>
</evidence>
<keyword evidence="3" id="KW-1185">Reference proteome</keyword>
<comment type="caution">
    <text evidence="2">The sequence shown here is derived from an EMBL/GenBank/DDBJ whole genome shotgun (WGS) entry which is preliminary data.</text>
</comment>
<dbReference type="EMBL" id="ASPP01041480">
    <property type="protein sequence ID" value="ETO00276.1"/>
    <property type="molecule type" value="Genomic_DNA"/>
</dbReference>
<accession>X6LFX8</accession>
<evidence type="ECO:0000313" key="3">
    <source>
        <dbReference type="Proteomes" id="UP000023152"/>
    </source>
</evidence>
<proteinExistence type="predicted"/>